<proteinExistence type="predicted"/>
<name>A0A6J5P0R2_9CAUD</name>
<sequence>MFDYLDINHDLPFPENATDEHRVFIKNTIAADNFQTKDLDCMLDVYYLDREGFLYEKIGDKYDEFYIHQHMRCYTYLDIPSEECKYWLEYDLKFTDGKLEKATVLDWKKMVDFKKIDLELE</sequence>
<accession>A0A6J5P0R2</accession>
<reference evidence="2" key="1">
    <citation type="submission" date="2020-04" db="EMBL/GenBank/DDBJ databases">
        <authorList>
            <person name="Chiriac C."/>
            <person name="Salcher M."/>
            <person name="Ghai R."/>
            <person name="Kavagutti S V."/>
        </authorList>
    </citation>
    <scope>NUCLEOTIDE SEQUENCE</scope>
</reference>
<dbReference type="EMBL" id="LR796418">
    <property type="protein sequence ID" value="CAB4143685.1"/>
    <property type="molecule type" value="Genomic_DNA"/>
</dbReference>
<gene>
    <name evidence="1" type="ORF">UFOVP436_208</name>
    <name evidence="2" type="ORF">UFOVP784_208</name>
</gene>
<organism evidence="2">
    <name type="scientific">uncultured Caudovirales phage</name>
    <dbReference type="NCBI Taxonomy" id="2100421"/>
    <lineage>
        <taxon>Viruses</taxon>
        <taxon>Duplodnaviria</taxon>
        <taxon>Heunggongvirae</taxon>
        <taxon>Uroviricota</taxon>
        <taxon>Caudoviricetes</taxon>
        <taxon>Peduoviridae</taxon>
        <taxon>Maltschvirus</taxon>
        <taxon>Maltschvirus maltsch</taxon>
    </lineage>
</organism>
<protein>
    <submittedName>
        <fullName evidence="2">Uncharacterized protein</fullName>
    </submittedName>
</protein>
<evidence type="ECO:0000313" key="1">
    <source>
        <dbReference type="EMBL" id="CAB4143685.1"/>
    </source>
</evidence>
<dbReference type="EMBL" id="LR796737">
    <property type="protein sequence ID" value="CAB4162971.1"/>
    <property type="molecule type" value="Genomic_DNA"/>
</dbReference>
<evidence type="ECO:0000313" key="2">
    <source>
        <dbReference type="EMBL" id="CAB4162971.1"/>
    </source>
</evidence>